<keyword evidence="3" id="KW-1185">Reference proteome</keyword>
<dbReference type="Proteomes" id="UP000314294">
    <property type="component" value="Unassembled WGS sequence"/>
</dbReference>
<dbReference type="EMBL" id="SRLO01000068">
    <property type="protein sequence ID" value="TNN79086.1"/>
    <property type="molecule type" value="Genomic_DNA"/>
</dbReference>
<proteinExistence type="predicted"/>
<feature type="compositionally biased region" description="Polar residues" evidence="1">
    <location>
        <begin position="64"/>
        <end position="78"/>
    </location>
</feature>
<protein>
    <submittedName>
        <fullName evidence="2">Uncharacterized protein</fullName>
    </submittedName>
</protein>
<evidence type="ECO:0000313" key="2">
    <source>
        <dbReference type="EMBL" id="TNN79086.1"/>
    </source>
</evidence>
<evidence type="ECO:0000256" key="1">
    <source>
        <dbReference type="SAM" id="MobiDB-lite"/>
    </source>
</evidence>
<name>A0A4Z2IMG1_9TELE</name>
<feature type="compositionally biased region" description="Polar residues" evidence="1">
    <location>
        <begin position="86"/>
        <end position="100"/>
    </location>
</feature>
<accession>A0A4Z2IMG1</accession>
<reference evidence="2 3" key="1">
    <citation type="submission" date="2019-03" db="EMBL/GenBank/DDBJ databases">
        <title>First draft genome of Liparis tanakae, snailfish: a comprehensive survey of snailfish specific genes.</title>
        <authorList>
            <person name="Kim W."/>
            <person name="Song I."/>
            <person name="Jeong J.-H."/>
            <person name="Kim D."/>
            <person name="Kim S."/>
            <person name="Ryu S."/>
            <person name="Song J.Y."/>
            <person name="Lee S.K."/>
        </authorList>
    </citation>
    <scope>NUCLEOTIDE SEQUENCE [LARGE SCALE GENOMIC DNA]</scope>
    <source>
        <tissue evidence="2">Muscle</tissue>
    </source>
</reference>
<dbReference type="AlphaFoldDB" id="A0A4Z2IMG1"/>
<feature type="region of interest" description="Disordered" evidence="1">
    <location>
        <begin position="63"/>
        <end position="100"/>
    </location>
</feature>
<sequence>MLCGPVAMFLKVTTMVSPSTALSVGPSRPAEEGHAEVYWESTTLSDVIVSLLGLLLGCFDMRDSQQNQDRQETPSSSPGMEPHIGDQSSRGSRSALQNNL</sequence>
<organism evidence="2 3">
    <name type="scientific">Liparis tanakae</name>
    <name type="common">Tanaka's snailfish</name>
    <dbReference type="NCBI Taxonomy" id="230148"/>
    <lineage>
        <taxon>Eukaryota</taxon>
        <taxon>Metazoa</taxon>
        <taxon>Chordata</taxon>
        <taxon>Craniata</taxon>
        <taxon>Vertebrata</taxon>
        <taxon>Euteleostomi</taxon>
        <taxon>Actinopterygii</taxon>
        <taxon>Neopterygii</taxon>
        <taxon>Teleostei</taxon>
        <taxon>Neoteleostei</taxon>
        <taxon>Acanthomorphata</taxon>
        <taxon>Eupercaria</taxon>
        <taxon>Perciformes</taxon>
        <taxon>Cottioidei</taxon>
        <taxon>Cottales</taxon>
        <taxon>Liparidae</taxon>
        <taxon>Liparis</taxon>
    </lineage>
</organism>
<evidence type="ECO:0000313" key="3">
    <source>
        <dbReference type="Proteomes" id="UP000314294"/>
    </source>
</evidence>
<gene>
    <name evidence="2" type="ORF">EYF80_010765</name>
</gene>
<comment type="caution">
    <text evidence="2">The sequence shown here is derived from an EMBL/GenBank/DDBJ whole genome shotgun (WGS) entry which is preliminary data.</text>
</comment>